<organism evidence="2 3">
    <name type="scientific">Streptococcus ferus</name>
    <dbReference type="NCBI Taxonomy" id="1345"/>
    <lineage>
        <taxon>Bacteria</taxon>
        <taxon>Bacillati</taxon>
        <taxon>Bacillota</taxon>
        <taxon>Bacilli</taxon>
        <taxon>Lactobacillales</taxon>
        <taxon>Streptococcaceae</taxon>
        <taxon>Streptococcus</taxon>
    </lineage>
</organism>
<evidence type="ECO:0000313" key="3">
    <source>
        <dbReference type="Proteomes" id="UP000249495"/>
    </source>
</evidence>
<protein>
    <submittedName>
        <fullName evidence="2">Putative phosphoesterase</fullName>
    </submittedName>
</protein>
<feature type="region of interest" description="Disordered" evidence="1">
    <location>
        <begin position="60"/>
        <end position="89"/>
    </location>
</feature>
<sequence length="89" mass="10183">MKKLAIMGDLHIDSNQFGQAEIQTLIQTLKEKEVVHLHLAGDISNHHEQASLPFLEPLQTLQPGQKQPPLPKLQKREVQRRTPRVHDLV</sequence>
<gene>
    <name evidence="2" type="ORF">NCTC12278_00480</name>
</gene>
<keyword evidence="3" id="KW-1185">Reference proteome</keyword>
<dbReference type="Proteomes" id="UP000249495">
    <property type="component" value="Chromosome 1"/>
</dbReference>
<dbReference type="AlphaFoldDB" id="A0A2X3VWK6"/>
<reference evidence="2 3" key="1">
    <citation type="submission" date="2018-06" db="EMBL/GenBank/DDBJ databases">
        <authorList>
            <consortium name="Pathogen Informatics"/>
            <person name="Doyle S."/>
        </authorList>
    </citation>
    <scope>NUCLEOTIDE SEQUENCE [LARGE SCALE GENOMIC DNA]</scope>
    <source>
        <strain evidence="2 3">NCTC12278</strain>
    </source>
</reference>
<feature type="compositionally biased region" description="Basic and acidic residues" evidence="1">
    <location>
        <begin position="74"/>
        <end position="89"/>
    </location>
</feature>
<accession>A0A2X3VWK6</accession>
<proteinExistence type="predicted"/>
<dbReference type="EMBL" id="LS483343">
    <property type="protein sequence ID" value="SQF39619.1"/>
    <property type="molecule type" value="Genomic_DNA"/>
</dbReference>
<dbReference type="InterPro" id="IPR029052">
    <property type="entry name" value="Metallo-depent_PP-like"/>
</dbReference>
<dbReference type="KEGG" id="sfer:NCTC12278_00480"/>
<evidence type="ECO:0000313" key="2">
    <source>
        <dbReference type="EMBL" id="SQF39619.1"/>
    </source>
</evidence>
<name>A0A2X3VWK6_9STRE</name>
<evidence type="ECO:0000256" key="1">
    <source>
        <dbReference type="SAM" id="MobiDB-lite"/>
    </source>
</evidence>
<dbReference type="SUPFAM" id="SSF56300">
    <property type="entry name" value="Metallo-dependent phosphatases"/>
    <property type="match status" value="1"/>
</dbReference>